<dbReference type="RefSeq" id="WP_213172569.1">
    <property type="nucleotide sequence ID" value="NZ_CP070496.1"/>
</dbReference>
<protein>
    <submittedName>
        <fullName evidence="4">2-hydroxyacid dehydrogenase</fullName>
    </submittedName>
</protein>
<dbReference type="CDD" id="cd12166">
    <property type="entry name" value="2-Hacid_dh_7"/>
    <property type="match status" value="1"/>
</dbReference>
<gene>
    <name evidence="4" type="ORF">JQS30_06555</name>
</gene>
<evidence type="ECO:0000256" key="2">
    <source>
        <dbReference type="ARBA" id="ARBA00023027"/>
    </source>
</evidence>
<dbReference type="KEGG" id="nav:JQS30_06555"/>
<keyword evidence="5" id="KW-1185">Reference proteome</keyword>
<dbReference type="GO" id="GO:0051287">
    <property type="term" value="F:NAD binding"/>
    <property type="evidence" value="ECO:0007669"/>
    <property type="project" value="InterPro"/>
</dbReference>
<dbReference type="SUPFAM" id="SSF51735">
    <property type="entry name" value="NAD(P)-binding Rossmann-fold domains"/>
    <property type="match status" value="1"/>
</dbReference>
<sequence>MKVWIPQDKARAYLGSLPDDIVIETYDGKEYPSDPAAVDFLVPPFLKDAPEDPLRDFTNLKVVQLLSAGAEVWVPKVGPNITLCNGKGVHTASTAEWTLGAILASLRKFDIFARAQGRAEWAPERATLLQGQRVLIVGAGDIGEAIARRLEPFEVELVRVARRSRHGVHAVGELPQLLPEADIVVIILPLTDATRGMVDAQFLNHMKENALLVNAGRGPIVDTDALTAEVSTGRLRCALDVTDPEPLPSDHPLWKQEGALITPHVGGAVSGFPQRAFALVGDQIRRFHAGEELHNIVQDGY</sequence>
<dbReference type="Gene3D" id="3.40.50.720">
    <property type="entry name" value="NAD(P)-binding Rossmann-like Domain"/>
    <property type="match status" value="2"/>
</dbReference>
<dbReference type="AlphaFoldDB" id="A0A895XN57"/>
<evidence type="ECO:0000313" key="4">
    <source>
        <dbReference type="EMBL" id="QSB06557.1"/>
    </source>
</evidence>
<dbReference type="PROSITE" id="PS00670">
    <property type="entry name" value="D_2_HYDROXYACID_DH_2"/>
    <property type="match status" value="1"/>
</dbReference>
<dbReference type="InterPro" id="IPR029753">
    <property type="entry name" value="D-isomer_DH_CS"/>
</dbReference>
<keyword evidence="2" id="KW-0520">NAD</keyword>
<name>A0A895XN57_9ACTN</name>
<keyword evidence="1" id="KW-0560">Oxidoreductase</keyword>
<dbReference type="EMBL" id="CP070496">
    <property type="protein sequence ID" value="QSB06557.1"/>
    <property type="molecule type" value="Genomic_DNA"/>
</dbReference>
<dbReference type="Proteomes" id="UP000662939">
    <property type="component" value="Chromosome"/>
</dbReference>
<dbReference type="PROSITE" id="PS00671">
    <property type="entry name" value="D_2_HYDROXYACID_DH_3"/>
    <property type="match status" value="1"/>
</dbReference>
<proteinExistence type="predicted"/>
<dbReference type="InterPro" id="IPR036291">
    <property type="entry name" value="NAD(P)-bd_dom_sf"/>
</dbReference>
<organism evidence="4 5">
    <name type="scientific">Natronoglycomyces albus</name>
    <dbReference type="NCBI Taxonomy" id="2811108"/>
    <lineage>
        <taxon>Bacteria</taxon>
        <taxon>Bacillati</taxon>
        <taxon>Actinomycetota</taxon>
        <taxon>Actinomycetes</taxon>
        <taxon>Glycomycetales</taxon>
        <taxon>Glycomycetaceae</taxon>
        <taxon>Natronoglycomyces</taxon>
    </lineage>
</organism>
<feature type="domain" description="D-isomer specific 2-hydroxyacid dehydrogenase NAD-binding" evidence="3">
    <location>
        <begin position="100"/>
        <end position="266"/>
    </location>
</feature>
<dbReference type="GO" id="GO:0016616">
    <property type="term" value="F:oxidoreductase activity, acting on the CH-OH group of donors, NAD or NADP as acceptor"/>
    <property type="evidence" value="ECO:0007669"/>
    <property type="project" value="UniProtKB-ARBA"/>
</dbReference>
<evidence type="ECO:0000313" key="5">
    <source>
        <dbReference type="Proteomes" id="UP000662939"/>
    </source>
</evidence>
<dbReference type="Pfam" id="PF02826">
    <property type="entry name" value="2-Hacid_dh_C"/>
    <property type="match status" value="1"/>
</dbReference>
<dbReference type="PANTHER" id="PTHR43333:SF1">
    <property type="entry name" value="D-ISOMER SPECIFIC 2-HYDROXYACID DEHYDROGENASE NAD-BINDING DOMAIN-CONTAINING PROTEIN"/>
    <property type="match status" value="1"/>
</dbReference>
<evidence type="ECO:0000259" key="3">
    <source>
        <dbReference type="Pfam" id="PF02826"/>
    </source>
</evidence>
<reference evidence="4" key="1">
    <citation type="submission" date="2021-02" db="EMBL/GenBank/DDBJ databases">
        <title>Natronoglycomyces albus gen. nov., sp. nov, a haloalkaliphilic actinobacterium from a soda solonchak soil.</title>
        <authorList>
            <person name="Sorokin D.Y."/>
            <person name="Khijniak T.V."/>
            <person name="Zakharycheva A.P."/>
            <person name="Boueva O.V."/>
            <person name="Ariskina E.V."/>
            <person name="Hahnke R.L."/>
            <person name="Bunk B."/>
            <person name="Sproer C."/>
            <person name="Schumann P."/>
            <person name="Evtushenko L.I."/>
            <person name="Kublanov I.V."/>
        </authorList>
    </citation>
    <scope>NUCLEOTIDE SEQUENCE</scope>
    <source>
        <strain evidence="4">DSM 106290</strain>
    </source>
</reference>
<dbReference type="PANTHER" id="PTHR43333">
    <property type="entry name" value="2-HACID_DH_C DOMAIN-CONTAINING PROTEIN"/>
    <property type="match status" value="1"/>
</dbReference>
<dbReference type="InterPro" id="IPR006140">
    <property type="entry name" value="D-isomer_DH_NAD-bd"/>
</dbReference>
<evidence type="ECO:0000256" key="1">
    <source>
        <dbReference type="ARBA" id="ARBA00023002"/>
    </source>
</evidence>
<accession>A0A895XN57</accession>